<sequence>MVDAVGEHTVLQFNAPSTRSLSAKVQLLVIFNICDSCVHRPTKPSASLALSLAPSSLTAPSISVIPMPFLTPNPRIRYSTALGVTGGSALIHDFYFREVPNPVHLTVDTGFRNGEIFVLNMVDELPNDFEGMEVTTERLLTLRNDVYKYVDDVVEGRVAADNSIGKIQLS</sequence>
<gene>
    <name evidence="1" type="ORF">COLO4_31614</name>
</gene>
<keyword evidence="2" id="KW-1185">Reference proteome</keyword>
<dbReference type="OrthoDB" id="25498at2759"/>
<protein>
    <submittedName>
        <fullName evidence="1">Eukaryotic translation initiation factor 3f, eif3f</fullName>
    </submittedName>
</protein>
<comment type="caution">
    <text evidence="1">The sequence shown here is derived from an EMBL/GenBank/DDBJ whole genome shotgun (WGS) entry which is preliminary data.</text>
</comment>
<organism evidence="1 2">
    <name type="scientific">Corchorus olitorius</name>
    <dbReference type="NCBI Taxonomy" id="93759"/>
    <lineage>
        <taxon>Eukaryota</taxon>
        <taxon>Viridiplantae</taxon>
        <taxon>Streptophyta</taxon>
        <taxon>Embryophyta</taxon>
        <taxon>Tracheophyta</taxon>
        <taxon>Spermatophyta</taxon>
        <taxon>Magnoliopsida</taxon>
        <taxon>eudicotyledons</taxon>
        <taxon>Gunneridae</taxon>
        <taxon>Pentapetalae</taxon>
        <taxon>rosids</taxon>
        <taxon>malvids</taxon>
        <taxon>Malvales</taxon>
        <taxon>Malvaceae</taxon>
        <taxon>Grewioideae</taxon>
        <taxon>Apeibeae</taxon>
        <taxon>Corchorus</taxon>
    </lineage>
</organism>
<proteinExistence type="predicted"/>
<evidence type="ECO:0000313" key="1">
    <source>
        <dbReference type="EMBL" id="OMO65010.1"/>
    </source>
</evidence>
<dbReference type="GO" id="GO:0003743">
    <property type="term" value="F:translation initiation factor activity"/>
    <property type="evidence" value="ECO:0007669"/>
    <property type="project" value="UniProtKB-KW"/>
</dbReference>
<reference evidence="2" key="1">
    <citation type="submission" date="2013-09" db="EMBL/GenBank/DDBJ databases">
        <title>Corchorus olitorius genome sequencing.</title>
        <authorList>
            <person name="Alam M."/>
            <person name="Haque M.S."/>
            <person name="Islam M.S."/>
            <person name="Emdad E.M."/>
            <person name="Islam M.M."/>
            <person name="Ahmed B."/>
            <person name="Halim A."/>
            <person name="Hossen Q.M.M."/>
            <person name="Hossain M.Z."/>
            <person name="Ahmed R."/>
            <person name="Khan M.M."/>
            <person name="Islam R."/>
            <person name="Rashid M.M."/>
            <person name="Khan S.A."/>
            <person name="Rahman M.S."/>
            <person name="Alam M."/>
            <person name="Yahiya A.S."/>
            <person name="Khan M.S."/>
            <person name="Azam M.S."/>
            <person name="Haque T."/>
            <person name="Lashkar M.Z.H."/>
            <person name="Akhand A.I."/>
            <person name="Morshed G."/>
            <person name="Roy S."/>
            <person name="Uddin K.S."/>
            <person name="Rabeya T."/>
            <person name="Hossain A.S."/>
            <person name="Chowdhury A."/>
            <person name="Snigdha A.R."/>
            <person name="Mortoza M.S."/>
            <person name="Matin S.A."/>
            <person name="Hoque S.M.E."/>
            <person name="Islam M.K."/>
            <person name="Roy D.K."/>
            <person name="Haider R."/>
            <person name="Moosa M.M."/>
            <person name="Elias S.M."/>
            <person name="Hasan A.M."/>
            <person name="Jahan S."/>
            <person name="Shafiuddin M."/>
            <person name="Mahmood N."/>
            <person name="Shommy N.S."/>
        </authorList>
    </citation>
    <scope>NUCLEOTIDE SEQUENCE [LARGE SCALE GENOMIC DNA]</scope>
    <source>
        <strain evidence="2">cv. O-4</strain>
    </source>
</reference>
<dbReference type="EMBL" id="AWUE01020863">
    <property type="protein sequence ID" value="OMO65010.1"/>
    <property type="molecule type" value="Genomic_DNA"/>
</dbReference>
<dbReference type="Proteomes" id="UP000187203">
    <property type="component" value="Unassembled WGS sequence"/>
</dbReference>
<dbReference type="STRING" id="93759.A0A1R3H408"/>
<evidence type="ECO:0000313" key="2">
    <source>
        <dbReference type="Proteomes" id="UP000187203"/>
    </source>
</evidence>
<keyword evidence="1" id="KW-0648">Protein biosynthesis</keyword>
<accession>A0A1R3H408</accession>
<keyword evidence="1" id="KW-0396">Initiation factor</keyword>
<dbReference type="AlphaFoldDB" id="A0A1R3H408"/>
<name>A0A1R3H408_9ROSI</name>